<dbReference type="InterPro" id="IPR036869">
    <property type="entry name" value="J_dom_sf"/>
</dbReference>
<protein>
    <submittedName>
        <fullName evidence="3">J domain-containing protein</fullName>
    </submittedName>
</protein>
<dbReference type="SUPFAM" id="SSF46565">
    <property type="entry name" value="Chaperone J-domain"/>
    <property type="match status" value="1"/>
</dbReference>
<keyword evidence="2" id="KW-0175">Coiled coil</keyword>
<evidence type="ECO:0000313" key="3">
    <source>
        <dbReference type="EMBL" id="MFC0180089.1"/>
    </source>
</evidence>
<dbReference type="EMBL" id="JBHLXE010000090">
    <property type="protein sequence ID" value="MFC0180089.1"/>
    <property type="molecule type" value="Genomic_DNA"/>
</dbReference>
<dbReference type="InterPro" id="IPR001623">
    <property type="entry name" value="DnaJ_domain"/>
</dbReference>
<feature type="coiled-coil region" evidence="2">
    <location>
        <begin position="23"/>
        <end position="50"/>
    </location>
</feature>
<keyword evidence="1" id="KW-0143">Chaperone</keyword>
<name>A0ABV6CAT8_9GAMM</name>
<dbReference type="Proteomes" id="UP001589758">
    <property type="component" value="Unassembled WGS sequence"/>
</dbReference>
<reference evidence="3 4" key="1">
    <citation type="submission" date="2024-09" db="EMBL/GenBank/DDBJ databases">
        <authorList>
            <person name="Sun Q."/>
            <person name="Mori K."/>
        </authorList>
    </citation>
    <scope>NUCLEOTIDE SEQUENCE [LARGE SCALE GENOMIC DNA]</scope>
    <source>
        <strain evidence="3 4">CCM 8545</strain>
    </source>
</reference>
<sequence length="436" mass="51246">MNKNLNLIEQKPRSVSKSQWKRIHDLKNKIEKIESQITKLSKDKKALFEKTQSMIAETEINYCKCLKGVIIELIRFIPYKSLSDNRLDALLIWINDLKNNITSNPFNIGEQSVQLDDVIEFQAEAIKARFEKFGIDPKVTLNPTLDLHSQINNLLKILQETLKEEYEQDLPLLSKEQWVALLTNPDLRDNLFSDPFFKPDPNYIEERNELGEFEFDMQELLSIVDALENELEKQEKNDFFSSQEEQIDFDFDFDFNTDEENDFAQQNQESSQAEKLLDNDEINKLYRQLAHKFHPDKLADSEDKTQYMDLMKQLASAKKAKDFHIIIELAMQYLPQISLTLSDNTFRLMEESLAKKLVECQQTLANQKYEMTAEGLVWTKFHAKTQKQTEKNIEEHNLYLKRSIAELYHLFFSKQQTIKGLNTLLDEFINKKYSIG</sequence>
<keyword evidence="4" id="KW-1185">Reference proteome</keyword>
<proteinExistence type="predicted"/>
<comment type="caution">
    <text evidence="3">The sequence shown here is derived from an EMBL/GenBank/DDBJ whole genome shotgun (WGS) entry which is preliminary data.</text>
</comment>
<organism evidence="3 4">
    <name type="scientific">Thorsellia kenyensis</name>
    <dbReference type="NCBI Taxonomy" id="1549888"/>
    <lineage>
        <taxon>Bacteria</taxon>
        <taxon>Pseudomonadati</taxon>
        <taxon>Pseudomonadota</taxon>
        <taxon>Gammaproteobacteria</taxon>
        <taxon>Enterobacterales</taxon>
        <taxon>Thorselliaceae</taxon>
        <taxon>Thorsellia</taxon>
    </lineage>
</organism>
<dbReference type="RefSeq" id="WP_385877202.1">
    <property type="nucleotide sequence ID" value="NZ_JBHLXE010000090.1"/>
</dbReference>
<evidence type="ECO:0000256" key="2">
    <source>
        <dbReference type="SAM" id="Coils"/>
    </source>
</evidence>
<gene>
    <name evidence="3" type="ORF">ACFFIT_08355</name>
</gene>
<evidence type="ECO:0000313" key="4">
    <source>
        <dbReference type="Proteomes" id="UP001589758"/>
    </source>
</evidence>
<dbReference type="Gene3D" id="1.10.287.110">
    <property type="entry name" value="DnaJ domain"/>
    <property type="match status" value="1"/>
</dbReference>
<accession>A0ABV6CAT8</accession>
<evidence type="ECO:0000256" key="1">
    <source>
        <dbReference type="ARBA" id="ARBA00023186"/>
    </source>
</evidence>
<dbReference type="CDD" id="cd06257">
    <property type="entry name" value="DnaJ"/>
    <property type="match status" value="1"/>
</dbReference>